<dbReference type="GO" id="GO:0016491">
    <property type="term" value="F:oxidoreductase activity"/>
    <property type="evidence" value="ECO:0007669"/>
    <property type="project" value="UniProtKB-KW"/>
</dbReference>
<dbReference type="Proteomes" id="UP000823854">
    <property type="component" value="Unassembled WGS sequence"/>
</dbReference>
<dbReference type="PANTHER" id="PTHR43818">
    <property type="entry name" value="BCDNA.GH03377"/>
    <property type="match status" value="1"/>
</dbReference>
<dbReference type="GO" id="GO:0000166">
    <property type="term" value="F:nucleotide binding"/>
    <property type="evidence" value="ECO:0007669"/>
    <property type="project" value="InterPro"/>
</dbReference>
<name>A0A9D2TJH5_9MICO</name>
<dbReference type="PANTHER" id="PTHR43818:SF11">
    <property type="entry name" value="BCDNA.GH03377"/>
    <property type="match status" value="1"/>
</dbReference>
<dbReference type="Pfam" id="PF22725">
    <property type="entry name" value="GFO_IDH_MocA_C3"/>
    <property type="match status" value="1"/>
</dbReference>
<dbReference type="Gene3D" id="3.30.360.10">
    <property type="entry name" value="Dihydrodipicolinate Reductase, domain 2"/>
    <property type="match status" value="1"/>
</dbReference>
<dbReference type="InterPro" id="IPR055170">
    <property type="entry name" value="GFO_IDH_MocA-like_dom"/>
</dbReference>
<protein>
    <submittedName>
        <fullName evidence="5">Gfo/Idh/MocA family oxidoreductase</fullName>
    </submittedName>
</protein>
<evidence type="ECO:0000313" key="6">
    <source>
        <dbReference type="Proteomes" id="UP000823854"/>
    </source>
</evidence>
<organism evidence="5 6">
    <name type="scientific">Candidatus Brachybacterium intestinipullorum</name>
    <dbReference type="NCBI Taxonomy" id="2838512"/>
    <lineage>
        <taxon>Bacteria</taxon>
        <taxon>Bacillati</taxon>
        <taxon>Actinomycetota</taxon>
        <taxon>Actinomycetes</taxon>
        <taxon>Micrococcales</taxon>
        <taxon>Dermabacteraceae</taxon>
        <taxon>Brachybacterium</taxon>
    </lineage>
</organism>
<keyword evidence="1" id="KW-0560">Oxidoreductase</keyword>
<evidence type="ECO:0000256" key="1">
    <source>
        <dbReference type="ARBA" id="ARBA00023002"/>
    </source>
</evidence>
<dbReference type="InterPro" id="IPR036291">
    <property type="entry name" value="NAD(P)-bd_dom_sf"/>
</dbReference>
<accession>A0A9D2TJH5</accession>
<reference evidence="5" key="2">
    <citation type="submission" date="2021-04" db="EMBL/GenBank/DDBJ databases">
        <authorList>
            <person name="Gilroy R."/>
        </authorList>
    </citation>
    <scope>NUCLEOTIDE SEQUENCE</scope>
    <source>
        <strain evidence="5">CHK130-7132</strain>
    </source>
</reference>
<evidence type="ECO:0000259" key="4">
    <source>
        <dbReference type="Pfam" id="PF22725"/>
    </source>
</evidence>
<keyword evidence="2" id="KW-0520">NAD</keyword>
<evidence type="ECO:0000259" key="3">
    <source>
        <dbReference type="Pfam" id="PF01408"/>
    </source>
</evidence>
<dbReference type="InterPro" id="IPR000683">
    <property type="entry name" value="Gfo/Idh/MocA-like_OxRdtase_N"/>
</dbReference>
<dbReference type="SUPFAM" id="SSF55347">
    <property type="entry name" value="Glyceraldehyde-3-phosphate dehydrogenase-like, C-terminal domain"/>
    <property type="match status" value="1"/>
</dbReference>
<evidence type="ECO:0000313" key="5">
    <source>
        <dbReference type="EMBL" id="HJC70767.1"/>
    </source>
</evidence>
<proteinExistence type="predicted"/>
<sequence length="319" mass="34127">MTHPLRIAVLSAWHVHAEEYGRAAIDHPDTELVAVWDDDTGRGRELAGRLGVPFEADLETLLAREELDGVTNTTATTDHDEILGRVIAAGKHVFTEKLLSPTVEGCDALTSAAEAAGVQITVSLPRLSHGYTRALREVLDSGRLGRLTYSRVRLAHNGSTADWLPERFYDPAEAVGGAFSDLAAHPVYLTQLILGEEAATVRASYTDMTGRGVEDNASVTITTPDGAIGVIETGFVTPMSPFSIEVQGTEGALLFDDAEQRMRLGTADGWEDLPVPADAPAPFDQWVEAIRTGVRTEENLSRARALTALTVAANATATA</sequence>
<dbReference type="EMBL" id="DWWC01000294">
    <property type="protein sequence ID" value="HJC70767.1"/>
    <property type="molecule type" value="Genomic_DNA"/>
</dbReference>
<dbReference type="AlphaFoldDB" id="A0A9D2TJH5"/>
<comment type="caution">
    <text evidence="5">The sequence shown here is derived from an EMBL/GenBank/DDBJ whole genome shotgun (WGS) entry which is preliminary data.</text>
</comment>
<feature type="domain" description="Gfo/Idh/MocA-like oxidoreductase N-terminal" evidence="3">
    <location>
        <begin position="17"/>
        <end position="122"/>
    </location>
</feature>
<feature type="domain" description="GFO/IDH/MocA-like oxidoreductase" evidence="4">
    <location>
        <begin position="133"/>
        <end position="253"/>
    </location>
</feature>
<evidence type="ECO:0000256" key="2">
    <source>
        <dbReference type="ARBA" id="ARBA00023027"/>
    </source>
</evidence>
<dbReference type="SUPFAM" id="SSF51735">
    <property type="entry name" value="NAD(P)-binding Rossmann-fold domains"/>
    <property type="match status" value="1"/>
</dbReference>
<dbReference type="InterPro" id="IPR050463">
    <property type="entry name" value="Gfo/Idh/MocA_oxidrdct_glycsds"/>
</dbReference>
<dbReference type="Pfam" id="PF01408">
    <property type="entry name" value="GFO_IDH_MocA"/>
    <property type="match status" value="1"/>
</dbReference>
<reference evidence="5" key="1">
    <citation type="journal article" date="2021" name="PeerJ">
        <title>Extensive microbial diversity within the chicken gut microbiome revealed by metagenomics and culture.</title>
        <authorList>
            <person name="Gilroy R."/>
            <person name="Ravi A."/>
            <person name="Getino M."/>
            <person name="Pursley I."/>
            <person name="Horton D.L."/>
            <person name="Alikhan N.F."/>
            <person name="Baker D."/>
            <person name="Gharbi K."/>
            <person name="Hall N."/>
            <person name="Watson M."/>
            <person name="Adriaenssens E.M."/>
            <person name="Foster-Nyarko E."/>
            <person name="Jarju S."/>
            <person name="Secka A."/>
            <person name="Antonio M."/>
            <person name="Oren A."/>
            <person name="Chaudhuri R.R."/>
            <person name="La Ragione R."/>
            <person name="Hildebrand F."/>
            <person name="Pallen M.J."/>
        </authorList>
    </citation>
    <scope>NUCLEOTIDE SEQUENCE</scope>
    <source>
        <strain evidence="5">CHK130-7132</strain>
    </source>
</reference>
<gene>
    <name evidence="5" type="ORF">H9932_13975</name>
</gene>
<dbReference type="Gene3D" id="3.40.50.720">
    <property type="entry name" value="NAD(P)-binding Rossmann-like Domain"/>
    <property type="match status" value="1"/>
</dbReference>